<evidence type="ECO:0000256" key="2">
    <source>
        <dbReference type="ARBA" id="ARBA00023239"/>
    </source>
</evidence>
<gene>
    <name evidence="5" type="ORF">HMPREF9470_00643</name>
</gene>
<dbReference type="Pfam" id="PF20629">
    <property type="entry name" value="GD_AH_C"/>
    <property type="match status" value="1"/>
</dbReference>
<dbReference type="OrthoDB" id="9804574at2"/>
<accession>A0A0J9B8Y5</accession>
<proteinExistence type="inferred from homology"/>
<comment type="similarity">
    <text evidence="1">Belongs to the UxaA family.</text>
</comment>
<name>A0A0J9B8Y5_9FIRM</name>
<dbReference type="InterPro" id="IPR052172">
    <property type="entry name" value="UxaA_altronate/galactarate_dh"/>
</dbReference>
<dbReference type="EMBL" id="ADLK01000078">
    <property type="protein sequence ID" value="KMW08746.1"/>
    <property type="molecule type" value="Genomic_DNA"/>
</dbReference>
<dbReference type="PANTHER" id="PTHR30536:SF5">
    <property type="entry name" value="ALTRONATE DEHYDRATASE"/>
    <property type="match status" value="1"/>
</dbReference>
<dbReference type="GO" id="GO:0019698">
    <property type="term" value="P:D-galacturonate catabolic process"/>
    <property type="evidence" value="ECO:0007669"/>
    <property type="project" value="TreeGrafter"/>
</dbReference>
<dbReference type="AlphaFoldDB" id="A0A0J9B8Y5"/>
<comment type="caution">
    <text evidence="5">The sequence shown here is derived from an EMBL/GenBank/DDBJ whole genome shotgun (WGS) entry which is preliminary data.</text>
</comment>
<dbReference type="GO" id="GO:0016829">
    <property type="term" value="F:lyase activity"/>
    <property type="evidence" value="ECO:0007669"/>
    <property type="project" value="UniProtKB-KW"/>
</dbReference>
<protein>
    <submittedName>
        <fullName evidence="5">Uncharacterized protein</fullName>
    </submittedName>
</protein>
<feature type="domain" description="D-galactarate/Altronate dehydratase second" evidence="3">
    <location>
        <begin position="7"/>
        <end position="135"/>
    </location>
</feature>
<evidence type="ECO:0000256" key="1">
    <source>
        <dbReference type="ARBA" id="ARBA00010986"/>
    </source>
</evidence>
<dbReference type="RefSeq" id="WP_007862221.1">
    <property type="nucleotide sequence ID" value="NZ_KQ235875.1"/>
</dbReference>
<dbReference type="Proteomes" id="UP000037392">
    <property type="component" value="Unassembled WGS sequence"/>
</dbReference>
<organism evidence="5 6">
    <name type="scientific">[Clostridium] citroniae WAL-19142</name>
    <dbReference type="NCBI Taxonomy" id="742734"/>
    <lineage>
        <taxon>Bacteria</taxon>
        <taxon>Bacillati</taxon>
        <taxon>Bacillota</taxon>
        <taxon>Clostridia</taxon>
        <taxon>Lachnospirales</taxon>
        <taxon>Lachnospiraceae</taxon>
        <taxon>Enterocloster</taxon>
    </lineage>
</organism>
<dbReference type="PANTHER" id="PTHR30536">
    <property type="entry name" value="ALTRONATE/GALACTARATE DEHYDRATASE"/>
    <property type="match status" value="1"/>
</dbReference>
<keyword evidence="2" id="KW-0456">Lyase</keyword>
<dbReference type="InterPro" id="IPR007392">
    <property type="entry name" value="GD_AH_second"/>
</dbReference>
<dbReference type="Pfam" id="PF04295">
    <property type="entry name" value="GD_AH_second"/>
    <property type="match status" value="1"/>
</dbReference>
<reference evidence="5 6" key="1">
    <citation type="submission" date="2011-04" db="EMBL/GenBank/DDBJ databases">
        <title>The Genome Sequence of Clostridium citroniae WAL-19142.</title>
        <authorList>
            <consortium name="The Broad Institute Genome Sequencing Platform"/>
            <person name="Earl A."/>
            <person name="Ward D."/>
            <person name="Feldgarden M."/>
            <person name="Gevers D."/>
            <person name="Warren Y.A."/>
            <person name="Tyrrell K.L."/>
            <person name="Citron D.M."/>
            <person name="Goldstein E.J."/>
            <person name="Daigneault M."/>
            <person name="Allen-Vercoe E."/>
            <person name="Young S.K."/>
            <person name="Zeng Q."/>
            <person name="Gargeya S."/>
            <person name="Fitzgerald M."/>
            <person name="Haas B."/>
            <person name="Abouelleil A."/>
            <person name="Alvarado L."/>
            <person name="Arachchi H.M."/>
            <person name="Berlin A."/>
            <person name="Brown A."/>
            <person name="Chapman S.B."/>
            <person name="Chen Z."/>
            <person name="Dunbar C."/>
            <person name="Freedman E."/>
            <person name="Gearin G."/>
            <person name="Gellesch M."/>
            <person name="Goldberg J."/>
            <person name="Griggs A."/>
            <person name="Gujja S."/>
            <person name="Heilman E.R."/>
            <person name="Heiman D."/>
            <person name="Howarth C."/>
            <person name="Larson L."/>
            <person name="Lui A."/>
            <person name="MacDonald P.J."/>
            <person name="Mehta T."/>
            <person name="Montmayeur A."/>
            <person name="Murphy C."/>
            <person name="Neiman D."/>
            <person name="Pearson M."/>
            <person name="Priest M."/>
            <person name="Roberts A."/>
            <person name="Saif S."/>
            <person name="Shea T."/>
            <person name="Shenoy N."/>
            <person name="Sisk P."/>
            <person name="Stolte C."/>
            <person name="Sykes S."/>
            <person name="White J."/>
            <person name="Yandava C."/>
            <person name="Wortman J."/>
            <person name="Nusbaum C."/>
            <person name="Birren B."/>
        </authorList>
    </citation>
    <scope>NUCLEOTIDE SEQUENCE [LARGE SCALE GENOMIC DNA]</scope>
    <source>
        <strain evidence="5 6">WAL-19142</strain>
    </source>
</reference>
<sequence>MKDTFYGYKRPDGRVGIRNNVLILPASICASDVCRMVSDAVPGTVSFNNQNGCSQTEKDFKYTLDVLAGFAANPNIYATVVISLGCEVAQMDIVVEAIEKLTNKPMKTLIIQKEGGTIKTMEKAVRYAREFVIEASMLTREEAPISALRIGTNCGGSDPTSGLAANPVVGGVSDMLAERRAVSVLCETTELIGAEHILAARAKDETVKNRIYEIINRYEESIRIVGEDMRGGQPCEGNKRSGITTIEEKTLGCIHKGGHSTIMEVIDYAQEPTQKGLVIMDTPGNDAASVAGLAAGGCQMVLFTTGMGTPTGNPIAPVYRLTGNKFTFANMEDNIDFDASGVLSGTATIEELSIELFEEMLNVANGKLTKSESLGFKEIAIMRACNYL</sequence>
<evidence type="ECO:0000313" key="6">
    <source>
        <dbReference type="Proteomes" id="UP000037392"/>
    </source>
</evidence>
<evidence type="ECO:0000313" key="5">
    <source>
        <dbReference type="EMBL" id="KMW08746.1"/>
    </source>
</evidence>
<dbReference type="InterPro" id="IPR048332">
    <property type="entry name" value="GD_AH_C"/>
</dbReference>
<dbReference type="GeneID" id="93165502"/>
<feature type="domain" description="D-galactarate/Altronate dehydratase C-terminal" evidence="4">
    <location>
        <begin position="145"/>
        <end position="384"/>
    </location>
</feature>
<evidence type="ECO:0000259" key="4">
    <source>
        <dbReference type="Pfam" id="PF20629"/>
    </source>
</evidence>
<evidence type="ECO:0000259" key="3">
    <source>
        <dbReference type="Pfam" id="PF04295"/>
    </source>
</evidence>
<dbReference type="PATRIC" id="fig|742734.4.peg.687"/>